<evidence type="ECO:0000256" key="2">
    <source>
        <dbReference type="ARBA" id="ARBA00022617"/>
    </source>
</evidence>
<feature type="binding site" evidence="11">
    <location>
        <begin position="435"/>
        <end position="436"/>
    </location>
    <ligand>
        <name>pyrroloquinoline quinone</name>
        <dbReference type="ChEBI" id="CHEBI:58442"/>
    </ligand>
</feature>
<evidence type="ECO:0000256" key="9">
    <source>
        <dbReference type="ARBA" id="ARBA00023157"/>
    </source>
</evidence>
<evidence type="ECO:0000256" key="7">
    <source>
        <dbReference type="ARBA" id="ARBA00023002"/>
    </source>
</evidence>
<dbReference type="PROSITE" id="PS51007">
    <property type="entry name" value="CYTC"/>
    <property type="match status" value="1"/>
</dbReference>
<dbReference type="PANTHER" id="PTHR32303">
    <property type="entry name" value="QUINOPROTEIN ALCOHOL DEHYDROGENASE (CYTOCHROME C)"/>
    <property type="match status" value="1"/>
</dbReference>
<keyword evidence="8 12" id="KW-0408">Iron</keyword>
<dbReference type="Pfam" id="PF01011">
    <property type="entry name" value="PQQ"/>
    <property type="match status" value="2"/>
</dbReference>
<dbReference type="Gene3D" id="2.140.10.10">
    <property type="entry name" value="Quinoprotein alcohol dehydrogenase-like superfamily"/>
    <property type="match status" value="1"/>
</dbReference>
<dbReference type="GO" id="GO:0030288">
    <property type="term" value="C:outer membrane-bounded periplasmic space"/>
    <property type="evidence" value="ECO:0007669"/>
    <property type="project" value="InterPro"/>
</dbReference>
<dbReference type="GO" id="GO:0016020">
    <property type="term" value="C:membrane"/>
    <property type="evidence" value="ECO:0007669"/>
    <property type="project" value="InterPro"/>
</dbReference>
<feature type="binding site" evidence="11">
    <location>
        <position position="111"/>
    </location>
    <ligand>
        <name>pyrroloquinoline quinone</name>
        <dbReference type="ChEBI" id="CHEBI:58442"/>
    </ligand>
</feature>
<feature type="binding site" evidence="11">
    <location>
        <position position="208"/>
    </location>
    <ligand>
        <name>pyrroloquinoline quinone</name>
        <dbReference type="ChEBI" id="CHEBI:58442"/>
    </ligand>
</feature>
<dbReference type="InterPro" id="IPR018391">
    <property type="entry name" value="PQQ_b-propeller_rpt"/>
</dbReference>
<reference evidence="16 17" key="1">
    <citation type="submission" date="2019-08" db="EMBL/GenBank/DDBJ databases">
        <title>Paraburkholderia sp. DCY113.</title>
        <authorList>
            <person name="Kang J."/>
        </authorList>
    </citation>
    <scope>NUCLEOTIDE SEQUENCE [LARGE SCALE GENOMIC DNA]</scope>
    <source>
        <strain evidence="16 17">DCY113</strain>
    </source>
</reference>
<proteinExistence type="inferred from homology"/>
<feature type="binding site" description="covalent" evidence="11">
    <location>
        <position position="645"/>
    </location>
    <ligand>
        <name>heme c</name>
        <dbReference type="ChEBI" id="CHEBI:61717"/>
    </ligand>
</feature>
<keyword evidence="3 12" id="KW-0479">Metal-binding</keyword>
<dbReference type="SMART" id="SM00564">
    <property type="entry name" value="PQQ"/>
    <property type="match status" value="5"/>
</dbReference>
<feature type="binding site" evidence="12">
    <location>
        <position position="349"/>
    </location>
    <ligand>
        <name>Ca(2+)</name>
        <dbReference type="ChEBI" id="CHEBI:29108"/>
    </ligand>
</feature>
<feature type="domain" description="Cytochrome c" evidence="15">
    <location>
        <begin position="632"/>
        <end position="711"/>
    </location>
</feature>
<dbReference type="GO" id="GO:0005509">
    <property type="term" value="F:calcium ion binding"/>
    <property type="evidence" value="ECO:0007669"/>
    <property type="project" value="InterPro"/>
</dbReference>
<evidence type="ECO:0000313" key="16">
    <source>
        <dbReference type="EMBL" id="KAA1014546.1"/>
    </source>
</evidence>
<comment type="similarity">
    <text evidence="1">Belongs to the bacterial PQQ dehydrogenase family.</text>
</comment>
<dbReference type="Gene3D" id="1.10.760.10">
    <property type="entry name" value="Cytochrome c-like domain"/>
    <property type="match status" value="1"/>
</dbReference>
<dbReference type="RefSeq" id="WP_149669114.1">
    <property type="nucleotide sequence ID" value="NZ_VTUZ01000003.1"/>
</dbReference>
<dbReference type="NCBIfam" id="TIGR03075">
    <property type="entry name" value="PQQ_enz_alc_DH"/>
    <property type="match status" value="1"/>
</dbReference>
<dbReference type="GO" id="GO:0020037">
    <property type="term" value="F:heme binding"/>
    <property type="evidence" value="ECO:0007669"/>
    <property type="project" value="InterPro"/>
</dbReference>
<feature type="binding site" evidence="12">
    <location>
        <position position="226"/>
    </location>
    <ligand>
        <name>Ca(2+)</name>
        <dbReference type="ChEBI" id="CHEBI:29108"/>
    </ligand>
</feature>
<dbReference type="InterPro" id="IPR011047">
    <property type="entry name" value="Quinoprotein_ADH-like_sf"/>
</dbReference>
<evidence type="ECO:0000256" key="4">
    <source>
        <dbReference type="ARBA" id="ARBA00022729"/>
    </source>
</evidence>
<dbReference type="SUPFAM" id="SSF50998">
    <property type="entry name" value="Quinoprotein alcohol dehydrogenase-like"/>
    <property type="match status" value="1"/>
</dbReference>
<evidence type="ECO:0000256" key="10">
    <source>
        <dbReference type="PIRSR" id="PIRSR617512-1"/>
    </source>
</evidence>
<dbReference type="SUPFAM" id="SSF46626">
    <property type="entry name" value="Cytochrome c"/>
    <property type="match status" value="1"/>
</dbReference>
<keyword evidence="5 12" id="KW-0106">Calcium</keyword>
<evidence type="ECO:0000256" key="14">
    <source>
        <dbReference type="SAM" id="SignalP"/>
    </source>
</evidence>
<dbReference type="EMBL" id="VTUZ01000003">
    <property type="protein sequence ID" value="KAA1014546.1"/>
    <property type="molecule type" value="Genomic_DNA"/>
</dbReference>
<dbReference type="PANTHER" id="PTHR32303:SF20">
    <property type="entry name" value="QUINOPROTEIN ETHANOL DEHYDROGENASE"/>
    <property type="match status" value="1"/>
</dbReference>
<evidence type="ECO:0000259" key="15">
    <source>
        <dbReference type="PROSITE" id="PS51007"/>
    </source>
</evidence>
<feature type="binding site" description="axial binding residue" evidence="12">
    <location>
        <position position="688"/>
    </location>
    <ligand>
        <name>heme c</name>
        <dbReference type="ChEBI" id="CHEBI:61717"/>
    </ligand>
    <ligandPart>
        <name>Fe</name>
        <dbReference type="ChEBI" id="CHEBI:18248"/>
    </ligandPart>
</feature>
<evidence type="ECO:0000256" key="6">
    <source>
        <dbReference type="ARBA" id="ARBA00022891"/>
    </source>
</evidence>
<dbReference type="InterPro" id="IPR001479">
    <property type="entry name" value="Quinoprotein_DH_CS"/>
</dbReference>
<dbReference type="InterPro" id="IPR009056">
    <property type="entry name" value="Cyt_c-like_dom"/>
</dbReference>
<dbReference type="GO" id="GO:0009055">
    <property type="term" value="F:electron transfer activity"/>
    <property type="evidence" value="ECO:0007669"/>
    <property type="project" value="InterPro"/>
</dbReference>
<protein>
    <submittedName>
        <fullName evidence="16">PQQ-dependent dehydrogenase, methanol/ethanol family</fullName>
        <ecNumber evidence="16">1.1.2.-</ecNumber>
    </submittedName>
</protein>
<keyword evidence="4 14" id="KW-0732">Signal</keyword>
<sequence length="718" mass="77329">MRHVIASGQQAQFLRLRFCRAAHRVAALGAALTLAAVFSQYVAAADATSSVALNVNEASVRANEAATREWPVHGLDFAGTRFSKLDQINVSNVKNLGLAWSYDLSSMRGIEATPLVAGGVMYVTASWSIVHAIDVSSGKNLWTYDPKVPRRYGSHGCCDVVNRGVALYHDKLFVGSFDGRLIALDAKTGAKVWEQDTVKGQPGSYTITQAPIVVKGKVIIGNSGGEFDTRGYVSAYDAESGKQLWRWFIVPGDPSKPFEDASMKLAAKTWDPSAKYWKHGGGGNAWNALTYDPDLNLLYIGTGNGTPWAARLRSPKLGRNLFLDSIVALNPDKGQYVWHYQEEEAEGADHDSTADFILADLTIDGRPRKVIMHAPKNGYFFVVDRVTGKFISANNFVDVNWASGYDASGRAIKTKIGQGGTDPVDAIPSPFGAHNWQPMSYNPQTGLVYIPAQNVPATIADDPVWLQGSEKTDEPQTGTGWNLGMTINAVPPKSKPFGRLVAWDPVRQKAAWTREYAAPWNGGTLTMAGGLVFQGTADGRLVAYDAKTGDKLWETSVGTGAVAPPVTYIVNGKQYVSIAVGWGGVYGLMQRHTNRQAPGRVLTFALGGKASMPQTAAYPAAELLTGVKYDPANVTAGQKLYVNNCVFCHGVPGVDKGGAIPNLGYVGSGLIDNLDKIVFNGPFVDRGMPDFTGKLSKDDVIKIQAFIQGTADSVRKNQ</sequence>
<dbReference type="InterPro" id="IPR002372">
    <property type="entry name" value="PQQ_rpt_dom"/>
</dbReference>
<keyword evidence="7 16" id="KW-0560">Oxidoreductase</keyword>
<feature type="binding site" evidence="11">
    <location>
        <position position="163"/>
    </location>
    <ligand>
        <name>pyrroloquinoline quinone</name>
        <dbReference type="ChEBI" id="CHEBI:58442"/>
    </ligand>
</feature>
<dbReference type="EC" id="1.1.2.-" evidence="16"/>
<comment type="cofactor">
    <cofactor evidence="12">
        <name>Ca(2+)</name>
        <dbReference type="ChEBI" id="CHEBI:29108"/>
    </cofactor>
    <text evidence="12">Binds 1 Ca(2+) ion per subunit.</text>
</comment>
<feature type="binding site" evidence="12">
    <location>
        <position position="304"/>
    </location>
    <ligand>
        <name>Ca(2+)</name>
        <dbReference type="ChEBI" id="CHEBI:29108"/>
    </ligand>
</feature>
<feature type="signal peptide" evidence="14">
    <location>
        <begin position="1"/>
        <end position="44"/>
    </location>
</feature>
<evidence type="ECO:0000256" key="8">
    <source>
        <dbReference type="ARBA" id="ARBA00023004"/>
    </source>
</evidence>
<feature type="binding site" evidence="11">
    <location>
        <position position="376"/>
    </location>
    <ligand>
        <name>pyrroloquinoline quinone</name>
        <dbReference type="ChEBI" id="CHEBI:58442"/>
    </ligand>
</feature>
<keyword evidence="9 13" id="KW-1015">Disulfide bond</keyword>
<evidence type="ECO:0000256" key="3">
    <source>
        <dbReference type="ARBA" id="ARBA00022723"/>
    </source>
</evidence>
<dbReference type="InterPro" id="IPR017512">
    <property type="entry name" value="PQQ_MeOH/EtOH_DH"/>
</dbReference>
<comment type="cofactor">
    <cofactor evidence="11">
        <name>heme c</name>
        <dbReference type="ChEBI" id="CHEBI:61717"/>
    </cofactor>
    <text evidence="11">Binds 1 heme c group per subunit.</text>
</comment>
<accession>A0A5B0HGU2</accession>
<dbReference type="GO" id="GO:0016614">
    <property type="term" value="F:oxidoreductase activity, acting on CH-OH group of donors"/>
    <property type="evidence" value="ECO:0007669"/>
    <property type="project" value="InterPro"/>
</dbReference>
<evidence type="ECO:0000313" key="17">
    <source>
        <dbReference type="Proteomes" id="UP000325273"/>
    </source>
</evidence>
<dbReference type="PROSITE" id="PS00364">
    <property type="entry name" value="BACTERIAL_PQQ_2"/>
    <property type="match status" value="1"/>
</dbReference>
<evidence type="ECO:0000256" key="1">
    <source>
        <dbReference type="ARBA" id="ARBA00008156"/>
    </source>
</evidence>
<dbReference type="CDD" id="cd10279">
    <property type="entry name" value="PQQ_ADH_II"/>
    <property type="match status" value="1"/>
</dbReference>
<gene>
    <name evidence="16" type="ORF">FVF58_04825</name>
</gene>
<feature type="binding site" description="axial binding residue" evidence="12">
    <location>
        <position position="649"/>
    </location>
    <ligand>
        <name>heme c</name>
        <dbReference type="ChEBI" id="CHEBI:61717"/>
    </ligand>
    <ligandPart>
        <name>Fe</name>
        <dbReference type="ChEBI" id="CHEBI:18248"/>
    </ligandPart>
</feature>
<keyword evidence="2 11" id="KW-0349">Heme</keyword>
<dbReference type="Pfam" id="PF13442">
    <property type="entry name" value="Cytochrome_CBB3"/>
    <property type="match status" value="1"/>
</dbReference>
<comment type="cofactor">
    <cofactor evidence="11">
        <name>pyrroloquinoline quinone</name>
        <dbReference type="ChEBI" id="CHEBI:58442"/>
    </cofactor>
    <text evidence="11">Binds 1 PQQ group per subunit.</text>
</comment>
<organism evidence="16 17">
    <name type="scientific">Paraburkholderia panacisoli</name>
    <dbReference type="NCBI Taxonomy" id="2603818"/>
    <lineage>
        <taxon>Bacteria</taxon>
        <taxon>Pseudomonadati</taxon>
        <taxon>Pseudomonadota</taxon>
        <taxon>Betaproteobacteria</taxon>
        <taxon>Burkholderiales</taxon>
        <taxon>Burkholderiaceae</taxon>
        <taxon>Paraburkholderia</taxon>
    </lineage>
</organism>
<feature type="binding site" evidence="11">
    <location>
        <position position="585"/>
    </location>
    <ligand>
        <name>pyrroloquinoline quinone</name>
        <dbReference type="ChEBI" id="CHEBI:58442"/>
    </ligand>
</feature>
<dbReference type="Proteomes" id="UP000325273">
    <property type="component" value="Unassembled WGS sequence"/>
</dbReference>
<name>A0A5B0HGU2_9BURK</name>
<keyword evidence="17" id="KW-1185">Reference proteome</keyword>
<comment type="caution">
    <text evidence="16">The sequence shown here is derived from an EMBL/GenBank/DDBJ whole genome shotgun (WGS) entry which is preliminary data.</text>
</comment>
<dbReference type="AlphaFoldDB" id="A0A5B0HGU2"/>
<feature type="active site" description="Proton acceptor" evidence="10">
    <location>
        <position position="349"/>
    </location>
</feature>
<feature type="binding site" description="covalent" evidence="11">
    <location>
        <position position="648"/>
    </location>
    <ligand>
        <name>heme c</name>
        <dbReference type="ChEBI" id="CHEBI:61717"/>
    </ligand>
</feature>
<evidence type="ECO:0000256" key="11">
    <source>
        <dbReference type="PIRSR" id="PIRSR617512-2"/>
    </source>
</evidence>
<dbReference type="InterPro" id="IPR036909">
    <property type="entry name" value="Cyt_c-like_dom_sf"/>
</dbReference>
<feature type="chain" id="PRO_5022705364" evidence="14">
    <location>
        <begin position="45"/>
        <end position="718"/>
    </location>
</feature>
<evidence type="ECO:0000256" key="13">
    <source>
        <dbReference type="PIRSR" id="PIRSR617512-4"/>
    </source>
</evidence>
<evidence type="ECO:0000256" key="12">
    <source>
        <dbReference type="PIRSR" id="PIRSR617512-3"/>
    </source>
</evidence>
<evidence type="ECO:0000256" key="5">
    <source>
        <dbReference type="ARBA" id="ARBA00022837"/>
    </source>
</evidence>
<keyword evidence="6 11" id="KW-0634">PQQ</keyword>
<feature type="disulfide bond" evidence="13">
    <location>
        <begin position="157"/>
        <end position="158"/>
    </location>
</feature>